<dbReference type="AlphaFoldDB" id="A0A086SZC1"/>
<dbReference type="GO" id="GO:0030687">
    <property type="term" value="C:preribosome, large subunit precursor"/>
    <property type="evidence" value="ECO:0007669"/>
    <property type="project" value="TreeGrafter"/>
</dbReference>
<dbReference type="OrthoDB" id="4087970at2759"/>
<evidence type="ECO:0000313" key="3">
    <source>
        <dbReference type="EMBL" id="KFH42453.1"/>
    </source>
</evidence>
<gene>
    <name evidence="3" type="ORF">ACRE_068420</name>
</gene>
<dbReference type="Pfam" id="PF10338">
    <property type="entry name" value="YBL028C_N"/>
    <property type="match status" value="1"/>
</dbReference>
<sequence length="125" mass="13678">MAKSSRSSTKKYNNQRKAASIFGPVESARAERLSARLLELAKQPKPETSDAAMNTDDAEEAAPQQDGKTTGDDDHEAAMELDSKPSKARIGKKGIDKRRRQKKSSVVFPKYSDRVASKKKAKGGK</sequence>
<protein>
    <recommendedName>
        <fullName evidence="2">DUF2423 domain-containing protein</fullName>
    </recommendedName>
</protein>
<reference evidence="4" key="1">
    <citation type="journal article" date="2014" name="Genome Announc.">
        <title>Genome sequence and annotation of Acremonium chrysogenum, producer of the beta-lactam antibiotic cephalosporin C.</title>
        <authorList>
            <person name="Terfehr D."/>
            <person name="Dahlmann T.A."/>
            <person name="Specht T."/>
            <person name="Zadra I."/>
            <person name="Kuernsteiner H."/>
            <person name="Kueck U."/>
        </authorList>
    </citation>
    <scope>NUCLEOTIDE SEQUENCE [LARGE SCALE GENOMIC DNA]</scope>
    <source>
        <strain evidence="4">ATCC 11550 / CBS 779.69 / DSM 880 / IAM 14645 / JCM 23072 / IMI 49137</strain>
    </source>
</reference>
<evidence type="ECO:0000259" key="2">
    <source>
        <dbReference type="Pfam" id="PF10338"/>
    </source>
</evidence>
<dbReference type="Proteomes" id="UP000029964">
    <property type="component" value="Unassembled WGS sequence"/>
</dbReference>
<dbReference type="EMBL" id="JPKY01000094">
    <property type="protein sequence ID" value="KFH42453.1"/>
    <property type="molecule type" value="Genomic_DNA"/>
</dbReference>
<dbReference type="HOGENOM" id="CLU_149452_0_0_1"/>
<feature type="compositionally biased region" description="Basic residues" evidence="1">
    <location>
        <begin position="86"/>
        <end position="103"/>
    </location>
</feature>
<evidence type="ECO:0000256" key="1">
    <source>
        <dbReference type="SAM" id="MobiDB-lite"/>
    </source>
</evidence>
<comment type="caution">
    <text evidence="3">The sequence shown here is derived from an EMBL/GenBank/DDBJ whole genome shotgun (WGS) entry which is preliminary data.</text>
</comment>
<evidence type="ECO:0000313" key="4">
    <source>
        <dbReference type="Proteomes" id="UP000029964"/>
    </source>
</evidence>
<accession>A0A086SZC1</accession>
<feature type="compositionally biased region" description="Polar residues" evidence="1">
    <location>
        <begin position="1"/>
        <end position="17"/>
    </location>
</feature>
<dbReference type="PANTHER" id="PTHR28219">
    <property type="entry name" value="UPF0642 PROTEIN YBL028C"/>
    <property type="match status" value="1"/>
</dbReference>
<feature type="region of interest" description="Disordered" evidence="1">
    <location>
        <begin position="1"/>
        <end position="125"/>
    </location>
</feature>
<dbReference type="PANTHER" id="PTHR28219:SF1">
    <property type="entry name" value="UPF0642 PROTEIN YBL028C"/>
    <property type="match status" value="1"/>
</dbReference>
<name>A0A086SZC1_HAPC1</name>
<dbReference type="InterPro" id="IPR019434">
    <property type="entry name" value="DUF2423"/>
</dbReference>
<organism evidence="3 4">
    <name type="scientific">Hapsidospora chrysogenum (strain ATCC 11550 / CBS 779.69 / DSM 880 / IAM 14645 / JCM 23072 / IMI 49137)</name>
    <name type="common">Acremonium chrysogenum</name>
    <dbReference type="NCBI Taxonomy" id="857340"/>
    <lineage>
        <taxon>Eukaryota</taxon>
        <taxon>Fungi</taxon>
        <taxon>Dikarya</taxon>
        <taxon>Ascomycota</taxon>
        <taxon>Pezizomycotina</taxon>
        <taxon>Sordariomycetes</taxon>
        <taxon>Hypocreomycetidae</taxon>
        <taxon>Hypocreales</taxon>
        <taxon>Bionectriaceae</taxon>
        <taxon>Hapsidospora</taxon>
    </lineage>
</organism>
<feature type="compositionally biased region" description="Basic and acidic residues" evidence="1">
    <location>
        <begin position="69"/>
        <end position="85"/>
    </location>
</feature>
<feature type="domain" description="DUF2423" evidence="2">
    <location>
        <begin position="1"/>
        <end position="44"/>
    </location>
</feature>
<keyword evidence="4" id="KW-1185">Reference proteome</keyword>
<proteinExistence type="predicted"/>